<evidence type="ECO:0000313" key="2">
    <source>
        <dbReference type="Proteomes" id="UP000838324"/>
    </source>
</evidence>
<dbReference type="EMBL" id="CAKMMG010000001">
    <property type="protein sequence ID" value="CAH1192619.1"/>
    <property type="molecule type" value="Genomic_DNA"/>
</dbReference>
<protein>
    <submittedName>
        <fullName evidence="1">Uncharacterized protein</fullName>
    </submittedName>
</protein>
<name>A0ABM9BQJ8_9BACL</name>
<sequence length="73" mass="8313">MNATYKVLVSDADLFTAALAEANIYVVQMLDGKPHVIADYAGPLQKWTPDYIMLAGMAYKRTEYEFRVRLPKK</sequence>
<organism evidence="1 2">
    <name type="scientific">Paenibacillus auburnensis</name>
    <dbReference type="NCBI Taxonomy" id="2905649"/>
    <lineage>
        <taxon>Bacteria</taxon>
        <taxon>Bacillati</taxon>
        <taxon>Bacillota</taxon>
        <taxon>Bacilli</taxon>
        <taxon>Bacillales</taxon>
        <taxon>Paenibacillaceae</taxon>
        <taxon>Paenibacillus</taxon>
    </lineage>
</organism>
<dbReference type="Proteomes" id="UP000838324">
    <property type="component" value="Unassembled WGS sequence"/>
</dbReference>
<proteinExistence type="predicted"/>
<comment type="caution">
    <text evidence="1">The sequence shown here is derived from an EMBL/GenBank/DDBJ whole genome shotgun (WGS) entry which is preliminary data.</text>
</comment>
<reference evidence="1" key="1">
    <citation type="submission" date="2022-01" db="EMBL/GenBank/DDBJ databases">
        <authorList>
            <person name="Criscuolo A."/>
        </authorList>
    </citation>
    <scope>NUCLEOTIDE SEQUENCE</scope>
    <source>
        <strain evidence="1">CIP111892</strain>
    </source>
</reference>
<accession>A0ABM9BQJ8</accession>
<evidence type="ECO:0000313" key="1">
    <source>
        <dbReference type="EMBL" id="CAH1192619.1"/>
    </source>
</evidence>
<dbReference type="RefSeq" id="WP_236330496.1">
    <property type="nucleotide sequence ID" value="NZ_CAKMMG010000001.1"/>
</dbReference>
<gene>
    <name evidence="1" type="ORF">PAECIP111892_01046</name>
</gene>
<keyword evidence="2" id="KW-1185">Reference proteome</keyword>